<dbReference type="InterPro" id="IPR003004">
    <property type="entry name" value="GspF/PilC"/>
</dbReference>
<evidence type="ECO:0000256" key="8">
    <source>
        <dbReference type="SAM" id="Phobius"/>
    </source>
</evidence>
<evidence type="ECO:0000256" key="2">
    <source>
        <dbReference type="ARBA" id="ARBA00005745"/>
    </source>
</evidence>
<sequence length="402" mass="43774">MSLFTYRAVDQEGAERQGTIDAVNIDVAIAALQRRGLVISAIEPEEPKLSPWSRISFFDRVTNADIVMVSRQVTTLFEAQVSALKAFRLLAAEARTPKLAEKLSAVANDIQSGSSISAALSRHPDVFSPFYINMVRAGEEAGKLDETFSFLADYLDRNYEITQKARNALIYPAFIVLTFLVVMGLMMTLVIPNLASMLSEVGQDVPVVTKVVIGISGFLTRYILLFLFLLVAGGVFMYRFSRTEGGREMLSRARLQVPAVGGIYKKLFLSRIADNLSTMLKSGVQVLRGLEITGSVVGDAVYEKVLIAAASDVKGGLPVSEAFRKHPEVPGIVVAMLKIGEETGNMGHILDTMARFYRREVNLAVDTLVGLIEPFMIVMLAVGVAALLASVLLPIYNIAAGF</sequence>
<dbReference type="Gene3D" id="1.20.81.30">
    <property type="entry name" value="Type II secretion system (T2SS), domain F"/>
    <property type="match status" value="2"/>
</dbReference>
<dbReference type="Pfam" id="PF00482">
    <property type="entry name" value="T2SSF"/>
    <property type="match status" value="2"/>
</dbReference>
<keyword evidence="3" id="KW-1003">Cell membrane</keyword>
<dbReference type="EMBL" id="LCSD01000008">
    <property type="protein sequence ID" value="KKW47630.1"/>
    <property type="molecule type" value="Genomic_DNA"/>
</dbReference>
<feature type="transmembrane region" description="Helical" evidence="8">
    <location>
        <begin position="363"/>
        <end position="396"/>
    </location>
</feature>
<evidence type="ECO:0000256" key="4">
    <source>
        <dbReference type="ARBA" id="ARBA00022519"/>
    </source>
</evidence>
<keyword evidence="6 8" id="KW-1133">Transmembrane helix</keyword>
<evidence type="ECO:0000256" key="6">
    <source>
        <dbReference type="ARBA" id="ARBA00022989"/>
    </source>
</evidence>
<keyword evidence="4" id="KW-0997">Cell inner membrane</keyword>
<accession>A0A0G1YWU0</accession>
<dbReference type="FunFam" id="1.20.81.30:FF:000001">
    <property type="entry name" value="Type II secretion system protein F"/>
    <property type="match status" value="1"/>
</dbReference>
<evidence type="ECO:0000256" key="1">
    <source>
        <dbReference type="ARBA" id="ARBA00004429"/>
    </source>
</evidence>
<comment type="caution">
    <text evidence="10">The sequence shown here is derived from an EMBL/GenBank/DDBJ whole genome shotgun (WGS) entry which is preliminary data.</text>
</comment>
<dbReference type="PANTHER" id="PTHR30012">
    <property type="entry name" value="GENERAL SECRETION PATHWAY PROTEIN"/>
    <property type="match status" value="1"/>
</dbReference>
<feature type="domain" description="Type II secretion system protein GspF" evidence="9">
    <location>
        <begin position="70"/>
        <end position="192"/>
    </location>
</feature>
<comment type="similarity">
    <text evidence="2">Belongs to the GSP F family.</text>
</comment>
<feature type="transmembrane region" description="Helical" evidence="8">
    <location>
        <begin position="211"/>
        <end position="238"/>
    </location>
</feature>
<dbReference type="AlphaFoldDB" id="A0A0G1YWU0"/>
<gene>
    <name evidence="10" type="ORF">UY98_C0008G0005</name>
</gene>
<evidence type="ECO:0000256" key="7">
    <source>
        <dbReference type="ARBA" id="ARBA00023136"/>
    </source>
</evidence>
<keyword evidence="7 8" id="KW-0472">Membrane</keyword>
<evidence type="ECO:0000256" key="3">
    <source>
        <dbReference type="ARBA" id="ARBA00022475"/>
    </source>
</evidence>
<proteinExistence type="inferred from homology"/>
<feature type="transmembrane region" description="Helical" evidence="8">
    <location>
        <begin position="169"/>
        <end position="191"/>
    </location>
</feature>
<dbReference type="PRINTS" id="PR00812">
    <property type="entry name" value="BCTERIALGSPF"/>
</dbReference>
<evidence type="ECO:0000313" key="11">
    <source>
        <dbReference type="Proteomes" id="UP000034789"/>
    </source>
</evidence>
<evidence type="ECO:0000256" key="5">
    <source>
        <dbReference type="ARBA" id="ARBA00022692"/>
    </source>
</evidence>
<organism evidence="10 11">
    <name type="scientific">Candidatus Kaiserbacteria bacterium GW2011_GWA2_58_9</name>
    <dbReference type="NCBI Taxonomy" id="1618672"/>
    <lineage>
        <taxon>Bacteria</taxon>
        <taxon>Candidatus Kaiseribacteriota</taxon>
    </lineage>
</organism>
<dbReference type="GO" id="GO:0005886">
    <property type="term" value="C:plasma membrane"/>
    <property type="evidence" value="ECO:0007669"/>
    <property type="project" value="UniProtKB-SubCell"/>
</dbReference>
<feature type="domain" description="Type II secretion system protein GspF" evidence="9">
    <location>
        <begin position="273"/>
        <end position="394"/>
    </location>
</feature>
<protein>
    <submittedName>
        <fullName evidence="10">Type II secretion system F domain protein</fullName>
    </submittedName>
</protein>
<dbReference type="InterPro" id="IPR018076">
    <property type="entry name" value="T2SS_GspF_dom"/>
</dbReference>
<dbReference type="Proteomes" id="UP000034789">
    <property type="component" value="Unassembled WGS sequence"/>
</dbReference>
<keyword evidence="5 8" id="KW-0812">Transmembrane</keyword>
<evidence type="ECO:0000259" key="9">
    <source>
        <dbReference type="Pfam" id="PF00482"/>
    </source>
</evidence>
<reference evidence="10 11" key="1">
    <citation type="journal article" date="2015" name="Nature">
        <title>rRNA introns, odd ribosomes, and small enigmatic genomes across a large radiation of phyla.</title>
        <authorList>
            <person name="Brown C.T."/>
            <person name="Hug L.A."/>
            <person name="Thomas B.C."/>
            <person name="Sharon I."/>
            <person name="Castelle C.J."/>
            <person name="Singh A."/>
            <person name="Wilkins M.J."/>
            <person name="Williams K.H."/>
            <person name="Banfield J.F."/>
        </authorList>
    </citation>
    <scope>NUCLEOTIDE SEQUENCE [LARGE SCALE GENOMIC DNA]</scope>
</reference>
<dbReference type="InterPro" id="IPR042094">
    <property type="entry name" value="T2SS_GspF_sf"/>
</dbReference>
<dbReference type="PANTHER" id="PTHR30012:SF0">
    <property type="entry name" value="TYPE II SECRETION SYSTEM PROTEIN F-RELATED"/>
    <property type="match status" value="1"/>
</dbReference>
<evidence type="ECO:0000313" key="10">
    <source>
        <dbReference type="EMBL" id="KKW47630.1"/>
    </source>
</evidence>
<name>A0A0G1YWU0_9BACT</name>
<comment type="subcellular location">
    <subcellularLocation>
        <location evidence="1">Cell inner membrane</location>
        <topology evidence="1">Multi-pass membrane protein</topology>
    </subcellularLocation>
</comment>